<sequence>MQIHISTEDGTPIYLQIVNQIKYLAASGRLETGEEMPPIRVLAEQLLVTPNTVARAYRELEMAGVVEKRRTAGTYVSDAGSRLAHHEQWKILTQRVDVLLAEATQMNVGVEQVLELVKERSAAMRPMDDGAEKVSKEK</sequence>
<reference evidence="4 5" key="1">
    <citation type="journal article" date="2019" name="Int. J. Syst. Evol. Microbiol.">
        <title>Capsulimonas corticalis gen. nov., sp. nov., an aerobic capsulated bacterium, of a novel bacterial order, Capsulimonadales ord. nov., of the class Armatimonadia of the phylum Armatimonadetes.</title>
        <authorList>
            <person name="Li J."/>
            <person name="Kudo C."/>
            <person name="Tonouchi A."/>
        </authorList>
    </citation>
    <scope>NUCLEOTIDE SEQUENCE [LARGE SCALE GENOMIC DNA]</scope>
    <source>
        <strain evidence="4 5">AX-7</strain>
    </source>
</reference>
<dbReference type="InterPro" id="IPR000524">
    <property type="entry name" value="Tscrpt_reg_HTH_GntR"/>
</dbReference>
<dbReference type="InterPro" id="IPR036388">
    <property type="entry name" value="WH-like_DNA-bd_sf"/>
</dbReference>
<dbReference type="RefSeq" id="WP_119322921.1">
    <property type="nucleotide sequence ID" value="NZ_AP025739.1"/>
</dbReference>
<dbReference type="PANTHER" id="PTHR38445">
    <property type="entry name" value="HTH-TYPE TRANSCRIPTIONAL REPRESSOR YTRA"/>
    <property type="match status" value="1"/>
</dbReference>
<dbReference type="InterPro" id="IPR036390">
    <property type="entry name" value="WH_DNA-bd_sf"/>
</dbReference>
<keyword evidence="2" id="KW-0238">DNA-binding</keyword>
<evidence type="ECO:0000313" key="5">
    <source>
        <dbReference type="Proteomes" id="UP000287394"/>
    </source>
</evidence>
<dbReference type="EMBL" id="AP025739">
    <property type="protein sequence ID" value="BDI33743.1"/>
    <property type="molecule type" value="Genomic_DNA"/>
</dbReference>
<dbReference type="Pfam" id="PF00392">
    <property type="entry name" value="GntR"/>
    <property type="match status" value="1"/>
</dbReference>
<evidence type="ECO:0000256" key="1">
    <source>
        <dbReference type="ARBA" id="ARBA00023015"/>
    </source>
</evidence>
<name>A0A402D027_9BACT</name>
<dbReference type="GO" id="GO:0003700">
    <property type="term" value="F:DNA-binding transcription factor activity"/>
    <property type="evidence" value="ECO:0007669"/>
    <property type="project" value="InterPro"/>
</dbReference>
<dbReference type="CDD" id="cd07377">
    <property type="entry name" value="WHTH_GntR"/>
    <property type="match status" value="1"/>
</dbReference>
<keyword evidence="3" id="KW-0804">Transcription</keyword>
<evidence type="ECO:0000313" key="4">
    <source>
        <dbReference type="EMBL" id="BDI33743.1"/>
    </source>
</evidence>
<dbReference type="GO" id="GO:0003677">
    <property type="term" value="F:DNA binding"/>
    <property type="evidence" value="ECO:0007669"/>
    <property type="project" value="UniProtKB-KW"/>
</dbReference>
<dbReference type="OrthoDB" id="9801546at2"/>
<dbReference type="Proteomes" id="UP000287394">
    <property type="component" value="Chromosome"/>
</dbReference>
<dbReference type="PANTHER" id="PTHR38445:SF7">
    <property type="entry name" value="GNTR-FAMILY TRANSCRIPTIONAL REGULATOR"/>
    <property type="match status" value="1"/>
</dbReference>
<dbReference type="AlphaFoldDB" id="A0A402D027"/>
<dbReference type="KEGG" id="ccot:CCAX7_57940"/>
<gene>
    <name evidence="4" type="ORF">CCAX7_57940</name>
</gene>
<dbReference type="SMART" id="SM00345">
    <property type="entry name" value="HTH_GNTR"/>
    <property type="match status" value="1"/>
</dbReference>
<proteinExistence type="predicted"/>
<evidence type="ECO:0000256" key="3">
    <source>
        <dbReference type="ARBA" id="ARBA00023163"/>
    </source>
</evidence>
<protein>
    <submittedName>
        <fullName evidence="4">GntR family transcriptional regulator</fullName>
    </submittedName>
</protein>
<accession>A0A402D027</accession>
<organism evidence="4 5">
    <name type="scientific">Capsulimonas corticalis</name>
    <dbReference type="NCBI Taxonomy" id="2219043"/>
    <lineage>
        <taxon>Bacteria</taxon>
        <taxon>Bacillati</taxon>
        <taxon>Armatimonadota</taxon>
        <taxon>Armatimonadia</taxon>
        <taxon>Capsulimonadales</taxon>
        <taxon>Capsulimonadaceae</taxon>
        <taxon>Capsulimonas</taxon>
    </lineage>
</organism>
<keyword evidence="5" id="KW-1185">Reference proteome</keyword>
<keyword evidence="1" id="KW-0805">Transcription regulation</keyword>
<evidence type="ECO:0000256" key="2">
    <source>
        <dbReference type="ARBA" id="ARBA00023125"/>
    </source>
</evidence>
<dbReference type="SUPFAM" id="SSF46785">
    <property type="entry name" value="Winged helix' DNA-binding domain"/>
    <property type="match status" value="1"/>
</dbReference>
<dbReference type="PROSITE" id="PS50949">
    <property type="entry name" value="HTH_GNTR"/>
    <property type="match status" value="1"/>
</dbReference>
<dbReference type="Gene3D" id="1.10.10.10">
    <property type="entry name" value="Winged helix-like DNA-binding domain superfamily/Winged helix DNA-binding domain"/>
    <property type="match status" value="1"/>
</dbReference>